<dbReference type="Proteomes" id="UP001158500">
    <property type="component" value="Unassembled WGS sequence"/>
</dbReference>
<protein>
    <submittedName>
        <fullName evidence="1">Cro/CI family transcriptional regulator</fullName>
    </submittedName>
</protein>
<dbReference type="Pfam" id="PF09048">
    <property type="entry name" value="Cro"/>
    <property type="match status" value="1"/>
</dbReference>
<dbReference type="Gene3D" id="1.10.260.40">
    <property type="entry name" value="lambda repressor-like DNA-binding domains"/>
    <property type="match status" value="1"/>
</dbReference>
<dbReference type="RefSeq" id="WP_279640931.1">
    <property type="nucleotide sequence ID" value="NZ_JAOCAE010000001.1"/>
</dbReference>
<dbReference type="GO" id="GO:0003677">
    <property type="term" value="F:DNA binding"/>
    <property type="evidence" value="ECO:0007669"/>
    <property type="project" value="InterPro"/>
</dbReference>
<accession>A0AA42P6Y2</accession>
<name>A0AA42P6Y2_STUST</name>
<dbReference type="AlphaFoldDB" id="A0AA42P6Y2"/>
<dbReference type="EMBL" id="JAOCAE010000001">
    <property type="protein sequence ID" value="MDH1234452.1"/>
    <property type="molecule type" value="Genomic_DNA"/>
</dbReference>
<evidence type="ECO:0000313" key="1">
    <source>
        <dbReference type="EMBL" id="MDH1234452.1"/>
    </source>
</evidence>
<organism evidence="1 2">
    <name type="scientific">Stutzerimonas stutzeri</name>
    <name type="common">Pseudomonas stutzeri</name>
    <dbReference type="NCBI Taxonomy" id="316"/>
    <lineage>
        <taxon>Bacteria</taxon>
        <taxon>Pseudomonadati</taxon>
        <taxon>Pseudomonadota</taxon>
        <taxon>Gammaproteobacteria</taxon>
        <taxon>Pseudomonadales</taxon>
        <taxon>Pseudomonadaceae</taxon>
        <taxon>Stutzerimonas</taxon>
    </lineage>
</organism>
<dbReference type="InterPro" id="IPR000655">
    <property type="entry name" value="Cro-like"/>
</dbReference>
<comment type="caution">
    <text evidence="1">The sequence shown here is derived from an EMBL/GenBank/DDBJ whole genome shotgun (WGS) entry which is preliminary data.</text>
</comment>
<dbReference type="InterPro" id="IPR010982">
    <property type="entry name" value="Lambda_DNA-bd_dom_sf"/>
</dbReference>
<evidence type="ECO:0000313" key="2">
    <source>
        <dbReference type="Proteomes" id="UP001158500"/>
    </source>
</evidence>
<dbReference type="GO" id="GO:0006355">
    <property type="term" value="P:regulation of DNA-templated transcription"/>
    <property type="evidence" value="ECO:0007669"/>
    <property type="project" value="InterPro"/>
</dbReference>
<reference evidence="1" key="1">
    <citation type="submission" date="2022-09" db="EMBL/GenBank/DDBJ databases">
        <title>Intensive care unit water sources are persistently colonized with multi-drug resistant bacteria and are the site of extensive horizontal gene transfer of antibiotic resistance genes.</title>
        <authorList>
            <person name="Diorio-Toth L."/>
        </authorList>
    </citation>
    <scope>NUCLEOTIDE SEQUENCE</scope>
    <source>
        <strain evidence="1">GD03947</strain>
    </source>
</reference>
<dbReference type="SUPFAM" id="SSF47413">
    <property type="entry name" value="lambda repressor-like DNA-binding domains"/>
    <property type="match status" value="1"/>
</dbReference>
<gene>
    <name evidence="1" type="ORF">N5C32_00180</name>
</gene>
<proteinExistence type="predicted"/>
<sequence length="97" mass="10364">MLELLAPCARSSGQSAARSLASALISCVECRGQALGVTQGSLSKALRVGRHVFVIRHESGTYEAMELRAFPAQGRAKQGASIDQWLEALCPREHQAA</sequence>